<accession>A0A8J8SE81</accession>
<dbReference type="Pfam" id="PF12706">
    <property type="entry name" value="Lactamase_B_2"/>
    <property type="match status" value="1"/>
</dbReference>
<dbReference type="InterPro" id="IPR001279">
    <property type="entry name" value="Metallo-B-lactamas"/>
</dbReference>
<keyword evidence="3" id="KW-1185">Reference proteome</keyword>
<name>A0A8J8SE81_9FIRM</name>
<evidence type="ECO:0000259" key="1">
    <source>
        <dbReference type="SMART" id="SM00849"/>
    </source>
</evidence>
<dbReference type="Proteomes" id="UP000677305">
    <property type="component" value="Chromosome"/>
</dbReference>
<dbReference type="AlphaFoldDB" id="A0A8J8SE81"/>
<dbReference type="Gene3D" id="3.60.15.10">
    <property type="entry name" value="Ribonuclease Z/Hydroxyacylglutathione hydrolase-like"/>
    <property type="match status" value="1"/>
</dbReference>
<protein>
    <submittedName>
        <fullName evidence="2">MBL fold metallo-hydrolase</fullName>
    </submittedName>
</protein>
<dbReference type="RefSeq" id="WP_113675003.1">
    <property type="nucleotide sequence ID" value="NZ_CAJXUH010000010.1"/>
</dbReference>
<dbReference type="InterPro" id="IPR052533">
    <property type="entry name" value="WalJ/YycJ-like"/>
</dbReference>
<sequence>MALKICSIASGSSGNCIYVGTDNVNLLVDSGISKKKVEIGLNAIGVDPHTIDGILITHEHSDHIKGIGVYARKYKMPIYATKKTWDATLNYSSLGKIPEGLHVEIFPNEDFMIKDMTIHPFNSFHDAIDPVCYTFKSEDKKISVATDLGCYDEYIIDNLNGSNVLFIEANHDVKLLEVGKYPYFLKKRIMSDVGHLSNETSGELISTLYNETLSHVILGHLSLENNFPELAYESVKTVLANCSHVDCDKFNLSVASRSSHSELVVV</sequence>
<dbReference type="SUPFAM" id="SSF56281">
    <property type="entry name" value="Metallo-hydrolase/oxidoreductase"/>
    <property type="match status" value="1"/>
</dbReference>
<evidence type="ECO:0000313" key="3">
    <source>
        <dbReference type="Proteomes" id="UP000677305"/>
    </source>
</evidence>
<gene>
    <name evidence="2" type="ORF">HYG85_23110</name>
</gene>
<dbReference type="OrthoDB" id="9781189at2"/>
<dbReference type="InterPro" id="IPR036866">
    <property type="entry name" value="RibonucZ/Hydroxyglut_hydro"/>
</dbReference>
<organism evidence="2 3">
    <name type="scientific">Vallitalea guaymasensis</name>
    <dbReference type="NCBI Taxonomy" id="1185412"/>
    <lineage>
        <taxon>Bacteria</taxon>
        <taxon>Bacillati</taxon>
        <taxon>Bacillota</taxon>
        <taxon>Clostridia</taxon>
        <taxon>Lachnospirales</taxon>
        <taxon>Vallitaleaceae</taxon>
        <taxon>Vallitalea</taxon>
    </lineage>
</organism>
<proteinExistence type="predicted"/>
<dbReference type="PANTHER" id="PTHR47619:SF1">
    <property type="entry name" value="EXODEOXYRIBONUCLEASE WALJ"/>
    <property type="match status" value="1"/>
</dbReference>
<dbReference type="EMBL" id="CP058561">
    <property type="protein sequence ID" value="QUH31658.1"/>
    <property type="molecule type" value="Genomic_DNA"/>
</dbReference>
<reference evidence="2 3" key="1">
    <citation type="submission" date="2020-07" db="EMBL/GenBank/DDBJ databases">
        <title>Vallitalea guaymasensis genome.</title>
        <authorList>
            <person name="Postec A."/>
        </authorList>
    </citation>
    <scope>NUCLEOTIDE SEQUENCE [LARGE SCALE GENOMIC DNA]</scope>
    <source>
        <strain evidence="2 3">Ra1766G1</strain>
    </source>
</reference>
<feature type="domain" description="Metallo-beta-lactamase" evidence="1">
    <location>
        <begin position="13"/>
        <end position="188"/>
    </location>
</feature>
<evidence type="ECO:0000313" key="2">
    <source>
        <dbReference type="EMBL" id="QUH31658.1"/>
    </source>
</evidence>
<dbReference type="SMART" id="SM00849">
    <property type="entry name" value="Lactamase_B"/>
    <property type="match status" value="1"/>
</dbReference>
<dbReference type="KEGG" id="vgu:HYG85_23110"/>
<dbReference type="PANTHER" id="PTHR47619">
    <property type="entry name" value="METALLO-HYDROLASE YYCJ-RELATED"/>
    <property type="match status" value="1"/>
</dbReference>